<evidence type="ECO:0000259" key="1">
    <source>
        <dbReference type="Pfam" id="PF00884"/>
    </source>
</evidence>
<reference evidence="2 3" key="1">
    <citation type="submission" date="2015-04" db="EMBL/GenBank/DDBJ databases">
        <title>Draft Genome Sequence of the Novel Agar-Digesting Marine Bacterium Q1.</title>
        <authorList>
            <person name="Li Y."/>
            <person name="Li D."/>
            <person name="Chen G."/>
            <person name="Du Z."/>
        </authorList>
    </citation>
    <scope>NUCLEOTIDE SEQUENCE [LARGE SCALE GENOMIC DNA]</scope>
    <source>
        <strain evidence="2 3">Q1</strain>
    </source>
</reference>
<dbReference type="CDD" id="cd16145">
    <property type="entry name" value="ARS_like"/>
    <property type="match status" value="1"/>
</dbReference>
<dbReference type="InterPro" id="IPR052701">
    <property type="entry name" value="GAG_Ulvan_Degrading_Sulfatases"/>
</dbReference>
<dbReference type="AlphaFoldDB" id="A0A0J8GUI5"/>
<evidence type="ECO:0000313" key="2">
    <source>
        <dbReference type="EMBL" id="KMT66440.1"/>
    </source>
</evidence>
<dbReference type="PATRIC" id="fig|1513271.3.peg.845"/>
<organism evidence="2 3">
    <name type="scientific">Catenovulum maritimum</name>
    <dbReference type="NCBI Taxonomy" id="1513271"/>
    <lineage>
        <taxon>Bacteria</taxon>
        <taxon>Pseudomonadati</taxon>
        <taxon>Pseudomonadota</taxon>
        <taxon>Gammaproteobacteria</taxon>
        <taxon>Alteromonadales</taxon>
        <taxon>Alteromonadaceae</taxon>
        <taxon>Catenovulum</taxon>
    </lineage>
</organism>
<evidence type="ECO:0000313" key="3">
    <source>
        <dbReference type="Proteomes" id="UP000037600"/>
    </source>
</evidence>
<dbReference type="Proteomes" id="UP000037600">
    <property type="component" value="Unassembled WGS sequence"/>
</dbReference>
<comment type="caution">
    <text evidence="2">The sequence shown here is derived from an EMBL/GenBank/DDBJ whole genome shotgun (WGS) entry which is preliminary data.</text>
</comment>
<dbReference type="SUPFAM" id="SSF53649">
    <property type="entry name" value="Alkaline phosphatase-like"/>
    <property type="match status" value="1"/>
</dbReference>
<keyword evidence="3" id="KW-1185">Reference proteome</keyword>
<sequence>MGCGDQNDQTASVNKTESNKQYNLIFIMADDMGYADLGSYGQEKIKTPNLDQMAAEGIRFTDFYAGTTVCAPSRSVLMTGLHMGHTPVRGNAGVKTQTLAPEDITVAEVLKDAGYKTALVGKWGLGDDGNTGLPNDQGFDYFFGYLNQVHAHNHYPEWLWRNKEKVMLDNIVELGPIAYMDFHGGVAKPENRKTYSSQLFFDEAVEYIDNAGKDPFFLFVSLTSPHANNEAEKFDWAHGMEVPESSYQEYADKDWKEPAKGYAAMVDFIDKGVGRILNKLKEKGLEDDTIVMFTSDNGPHEEGDNDPYFFDSNGPFQGTKRVLYDGGIRVPMIAWAPGTVPAGKTSNHVGYFGDLMATAADLAGVKTPEKLDSVSISPVLFGKDSEQQQHDFVYWEFYEMGGIQALRQGKWKAVRTPMFTGPVQIYDITKDLGEKNDLADQYPELAAKFDRLMNSSHTPDPRWVATTGAAGRH</sequence>
<dbReference type="InterPro" id="IPR017850">
    <property type="entry name" value="Alkaline_phosphatase_core_sf"/>
</dbReference>
<protein>
    <submittedName>
        <fullName evidence="2">N-acetylgalactosamine 6-sulfatase</fullName>
    </submittedName>
</protein>
<dbReference type="PANTHER" id="PTHR43751:SF3">
    <property type="entry name" value="SULFATASE N-TERMINAL DOMAIN-CONTAINING PROTEIN"/>
    <property type="match status" value="1"/>
</dbReference>
<feature type="domain" description="Sulfatase N-terminal" evidence="1">
    <location>
        <begin position="23"/>
        <end position="365"/>
    </location>
</feature>
<proteinExistence type="predicted"/>
<dbReference type="InterPro" id="IPR000917">
    <property type="entry name" value="Sulfatase_N"/>
</dbReference>
<dbReference type="Gene3D" id="3.30.1120.10">
    <property type="match status" value="1"/>
</dbReference>
<dbReference type="Pfam" id="PF00884">
    <property type="entry name" value="Sulfatase"/>
    <property type="match status" value="1"/>
</dbReference>
<name>A0A0J8GUI5_9ALTE</name>
<dbReference type="Gene3D" id="3.40.720.10">
    <property type="entry name" value="Alkaline Phosphatase, subunit A"/>
    <property type="match status" value="1"/>
</dbReference>
<dbReference type="PANTHER" id="PTHR43751">
    <property type="entry name" value="SULFATASE"/>
    <property type="match status" value="1"/>
</dbReference>
<accession>A0A0J8GUI5</accession>
<gene>
    <name evidence="2" type="ORF">XM47_04085</name>
</gene>
<dbReference type="EMBL" id="LAZL01000004">
    <property type="protein sequence ID" value="KMT66440.1"/>
    <property type="molecule type" value="Genomic_DNA"/>
</dbReference>
<dbReference type="STRING" id="1513271.XM47_04085"/>